<evidence type="ECO:0000256" key="1">
    <source>
        <dbReference type="ARBA" id="ARBA00005952"/>
    </source>
</evidence>
<dbReference type="PANTHER" id="PTHR11078:SF3">
    <property type="entry name" value="ANTITERMINATION NUSB DOMAIN-CONTAINING PROTEIN"/>
    <property type="match status" value="1"/>
</dbReference>
<organism evidence="8 9">
    <name type="scientific">Carnobacterium viridans</name>
    <dbReference type="NCBI Taxonomy" id="174587"/>
    <lineage>
        <taxon>Bacteria</taxon>
        <taxon>Bacillati</taxon>
        <taxon>Bacillota</taxon>
        <taxon>Bacilli</taxon>
        <taxon>Lactobacillales</taxon>
        <taxon>Carnobacteriaceae</taxon>
        <taxon>Carnobacterium</taxon>
    </lineage>
</organism>
<feature type="domain" description="NusB/RsmB/TIM44" evidence="7">
    <location>
        <begin position="7"/>
        <end position="138"/>
    </location>
</feature>
<dbReference type="GO" id="GO:0005829">
    <property type="term" value="C:cytosol"/>
    <property type="evidence" value="ECO:0007669"/>
    <property type="project" value="TreeGrafter"/>
</dbReference>
<dbReference type="InterPro" id="IPR035926">
    <property type="entry name" value="NusB-like_sf"/>
</dbReference>
<gene>
    <name evidence="6" type="primary">nusB</name>
    <name evidence="8" type="ORF">SAMN04487752_2480</name>
</gene>
<evidence type="ECO:0000256" key="3">
    <source>
        <dbReference type="ARBA" id="ARBA00022884"/>
    </source>
</evidence>
<comment type="similarity">
    <text evidence="1 6">Belongs to the NusB family.</text>
</comment>
<name>A0A1H1BAF6_9LACT</name>
<dbReference type="EMBL" id="FNJW01000008">
    <property type="protein sequence ID" value="SDQ48376.1"/>
    <property type="molecule type" value="Genomic_DNA"/>
</dbReference>
<dbReference type="SUPFAM" id="SSF48013">
    <property type="entry name" value="NusB-like"/>
    <property type="match status" value="1"/>
</dbReference>
<evidence type="ECO:0000313" key="8">
    <source>
        <dbReference type="EMBL" id="SDQ48376.1"/>
    </source>
</evidence>
<comment type="function">
    <text evidence="6">Involved in transcription antitermination. Required for transcription of ribosomal RNA (rRNA) genes. Binds specifically to the boxA antiterminator sequence of the ribosomal RNA (rrn) operons.</text>
</comment>
<evidence type="ECO:0000256" key="5">
    <source>
        <dbReference type="ARBA" id="ARBA00023163"/>
    </source>
</evidence>
<evidence type="ECO:0000256" key="2">
    <source>
        <dbReference type="ARBA" id="ARBA00022814"/>
    </source>
</evidence>
<keyword evidence="3 6" id="KW-0694">RNA-binding</keyword>
<keyword evidence="2 6" id="KW-0889">Transcription antitermination</keyword>
<dbReference type="HAMAP" id="MF_00073">
    <property type="entry name" value="NusB"/>
    <property type="match status" value="1"/>
</dbReference>
<sequence length="147" mass="16836">MSLTRRDIREKALQSLFQLSANEDLSKEEAMQQALTSEDELADEVETVLVPSYLDLLVSGVMEKQDEIDKRIKAHLENWSLNRLAKTDLMIIRIAIFEMMYVSDVPDRVALNEALEITKKYSDEKSRKFVNGVLANIVNENSEDEAE</sequence>
<dbReference type="GO" id="GO:0003723">
    <property type="term" value="F:RNA binding"/>
    <property type="evidence" value="ECO:0007669"/>
    <property type="project" value="UniProtKB-UniRule"/>
</dbReference>
<evidence type="ECO:0000313" key="9">
    <source>
        <dbReference type="Proteomes" id="UP000199481"/>
    </source>
</evidence>
<dbReference type="GO" id="GO:0031564">
    <property type="term" value="P:transcription antitermination"/>
    <property type="evidence" value="ECO:0007669"/>
    <property type="project" value="UniProtKB-KW"/>
</dbReference>
<keyword evidence="9" id="KW-1185">Reference proteome</keyword>
<dbReference type="OrthoDB" id="9811381at2"/>
<evidence type="ECO:0000256" key="4">
    <source>
        <dbReference type="ARBA" id="ARBA00023015"/>
    </source>
</evidence>
<reference evidence="9" key="1">
    <citation type="submission" date="2016-10" db="EMBL/GenBank/DDBJ databases">
        <authorList>
            <person name="Varghese N."/>
            <person name="Submissions S."/>
        </authorList>
    </citation>
    <scope>NUCLEOTIDE SEQUENCE [LARGE SCALE GENOMIC DNA]</scope>
    <source>
        <strain evidence="9">MPL-11</strain>
    </source>
</reference>
<keyword evidence="5 6" id="KW-0804">Transcription</keyword>
<protein>
    <recommendedName>
        <fullName evidence="6">Transcription antitermination protein NusB</fullName>
    </recommendedName>
    <alternativeName>
        <fullName evidence="6">Antitermination factor NusB</fullName>
    </alternativeName>
</protein>
<evidence type="ECO:0000259" key="7">
    <source>
        <dbReference type="Pfam" id="PF01029"/>
    </source>
</evidence>
<dbReference type="PANTHER" id="PTHR11078">
    <property type="entry name" value="N UTILIZATION SUBSTANCE PROTEIN B-RELATED"/>
    <property type="match status" value="1"/>
</dbReference>
<dbReference type="Proteomes" id="UP000199481">
    <property type="component" value="Unassembled WGS sequence"/>
</dbReference>
<proteinExistence type="inferred from homology"/>
<dbReference type="Gene3D" id="1.10.940.10">
    <property type="entry name" value="NusB-like"/>
    <property type="match status" value="1"/>
</dbReference>
<dbReference type="InterPro" id="IPR011605">
    <property type="entry name" value="NusB_fam"/>
</dbReference>
<dbReference type="Pfam" id="PF01029">
    <property type="entry name" value="NusB"/>
    <property type="match status" value="1"/>
</dbReference>
<dbReference type="InterPro" id="IPR006027">
    <property type="entry name" value="NusB_RsmB_TIM44"/>
</dbReference>
<evidence type="ECO:0000256" key="6">
    <source>
        <dbReference type="HAMAP-Rule" id="MF_00073"/>
    </source>
</evidence>
<dbReference type="GO" id="GO:0006353">
    <property type="term" value="P:DNA-templated transcription termination"/>
    <property type="evidence" value="ECO:0007669"/>
    <property type="project" value="UniProtKB-UniRule"/>
</dbReference>
<keyword evidence="4 6" id="KW-0805">Transcription regulation</keyword>
<accession>A0A1H1BAF6</accession>
<dbReference type="NCBIfam" id="TIGR01951">
    <property type="entry name" value="nusB"/>
    <property type="match status" value="1"/>
</dbReference>
<dbReference type="RefSeq" id="WP_089978267.1">
    <property type="nucleotide sequence ID" value="NZ_CP084916.1"/>
</dbReference>
<dbReference type="NCBIfam" id="NF001223">
    <property type="entry name" value="PRK00202.1-1"/>
    <property type="match status" value="1"/>
</dbReference>
<dbReference type="AlphaFoldDB" id="A0A1H1BAF6"/>